<dbReference type="PROSITE" id="PS50977">
    <property type="entry name" value="HTH_TETR_2"/>
    <property type="match status" value="1"/>
</dbReference>
<gene>
    <name evidence="5" type="ORF">CR205_11355</name>
</gene>
<dbReference type="Pfam" id="PF00440">
    <property type="entry name" value="TetR_N"/>
    <property type="match status" value="1"/>
</dbReference>
<dbReference type="PRINTS" id="PR00455">
    <property type="entry name" value="HTHTETR"/>
</dbReference>
<feature type="DNA-binding region" description="H-T-H motif" evidence="3">
    <location>
        <begin position="37"/>
        <end position="56"/>
    </location>
</feature>
<evidence type="ECO:0000313" key="5">
    <source>
        <dbReference type="EMBL" id="PYZ96320.1"/>
    </source>
</evidence>
<dbReference type="InterPro" id="IPR001647">
    <property type="entry name" value="HTH_TetR"/>
</dbReference>
<dbReference type="GO" id="GO:0003677">
    <property type="term" value="F:DNA binding"/>
    <property type="evidence" value="ECO:0007669"/>
    <property type="project" value="UniProtKB-UniRule"/>
</dbReference>
<proteinExistence type="predicted"/>
<dbReference type="InterPro" id="IPR050624">
    <property type="entry name" value="HTH-type_Tx_Regulator"/>
</dbReference>
<organism evidence="5 6">
    <name type="scientific">Alteribacter lacisalsi</name>
    <dbReference type="NCBI Taxonomy" id="2045244"/>
    <lineage>
        <taxon>Bacteria</taxon>
        <taxon>Bacillati</taxon>
        <taxon>Bacillota</taxon>
        <taxon>Bacilli</taxon>
        <taxon>Bacillales</taxon>
        <taxon>Bacillaceae</taxon>
        <taxon>Alteribacter</taxon>
    </lineage>
</organism>
<keyword evidence="6" id="KW-1185">Reference proteome</keyword>
<dbReference type="SUPFAM" id="SSF46689">
    <property type="entry name" value="Homeodomain-like"/>
    <property type="match status" value="1"/>
</dbReference>
<evidence type="ECO:0000256" key="2">
    <source>
        <dbReference type="ARBA" id="ARBA00023125"/>
    </source>
</evidence>
<dbReference type="InterPro" id="IPR009057">
    <property type="entry name" value="Homeodomain-like_sf"/>
</dbReference>
<dbReference type="PANTHER" id="PTHR43479">
    <property type="entry name" value="ACREF/ENVCD OPERON REPRESSOR-RELATED"/>
    <property type="match status" value="1"/>
</dbReference>
<dbReference type="Gene3D" id="1.10.10.60">
    <property type="entry name" value="Homeodomain-like"/>
    <property type="match status" value="1"/>
</dbReference>
<feature type="domain" description="HTH tetR-type" evidence="4">
    <location>
        <begin position="14"/>
        <end position="74"/>
    </location>
</feature>
<dbReference type="EMBL" id="PDOF01000002">
    <property type="protein sequence ID" value="PYZ96320.1"/>
    <property type="molecule type" value="Genomic_DNA"/>
</dbReference>
<dbReference type="InterPro" id="IPR023772">
    <property type="entry name" value="DNA-bd_HTH_TetR-type_CS"/>
</dbReference>
<protein>
    <recommendedName>
        <fullName evidence="4">HTH tetR-type domain-containing protein</fullName>
    </recommendedName>
</protein>
<evidence type="ECO:0000259" key="4">
    <source>
        <dbReference type="PROSITE" id="PS50977"/>
    </source>
</evidence>
<dbReference type="PROSITE" id="PS01081">
    <property type="entry name" value="HTH_TETR_1"/>
    <property type="match status" value="1"/>
</dbReference>
<name>A0A2W0H897_9BACI</name>
<dbReference type="AlphaFoldDB" id="A0A2W0H897"/>
<evidence type="ECO:0000256" key="1">
    <source>
        <dbReference type="ARBA" id="ARBA00022491"/>
    </source>
</evidence>
<evidence type="ECO:0000256" key="3">
    <source>
        <dbReference type="PROSITE-ProRule" id="PRU00335"/>
    </source>
</evidence>
<dbReference type="PANTHER" id="PTHR43479:SF11">
    <property type="entry name" value="ACREF_ENVCD OPERON REPRESSOR-RELATED"/>
    <property type="match status" value="1"/>
</dbReference>
<evidence type="ECO:0000313" key="6">
    <source>
        <dbReference type="Proteomes" id="UP000248066"/>
    </source>
</evidence>
<dbReference type="Proteomes" id="UP000248066">
    <property type="component" value="Unassembled WGS sequence"/>
</dbReference>
<comment type="caution">
    <text evidence="5">The sequence shown here is derived from an EMBL/GenBank/DDBJ whole genome shotgun (WGS) entry which is preliminary data.</text>
</comment>
<reference evidence="5 6" key="1">
    <citation type="submission" date="2017-10" db="EMBL/GenBank/DDBJ databases">
        <title>Bacillus sp. nov., a halophilic bacterium isolated from a Yangshapao Lake.</title>
        <authorList>
            <person name="Wang H."/>
        </authorList>
    </citation>
    <scope>NUCLEOTIDE SEQUENCE [LARGE SCALE GENOMIC DNA]</scope>
    <source>
        <strain evidence="5 6">YSP-3</strain>
    </source>
</reference>
<accession>A0A2W0H897</accession>
<dbReference type="Gene3D" id="1.10.357.10">
    <property type="entry name" value="Tetracycline Repressor, domain 2"/>
    <property type="match status" value="1"/>
</dbReference>
<keyword evidence="2 3" id="KW-0238">DNA-binding</keyword>
<keyword evidence="1" id="KW-0678">Repressor</keyword>
<sequence length="209" mass="24257">MDMHTEASTSQQGSDTRETIVRTAHHMFMEHGYRSVSTRRIADACSLTQPALYHHFPNKEAIYLEVLRSDLARTKERLEAIEGCHTDTRKTLYEMVYYIIVNSPENMSQMFQDIRRETSKDFQKKISTWWHEAYRLPMVRVFQRGIDKGELRDPAEFGEDADKYVCLMVNMISRSIPSPGEVEESESDELIEKRATFVVEVLLNGVGSR</sequence>